<evidence type="ECO:0000313" key="3">
    <source>
        <dbReference type="Proteomes" id="UP001187192"/>
    </source>
</evidence>
<evidence type="ECO:0000256" key="1">
    <source>
        <dbReference type="SAM" id="Phobius"/>
    </source>
</evidence>
<keyword evidence="1" id="KW-1133">Transmembrane helix</keyword>
<organism evidence="2 3">
    <name type="scientific">Ficus carica</name>
    <name type="common">Common fig</name>
    <dbReference type="NCBI Taxonomy" id="3494"/>
    <lineage>
        <taxon>Eukaryota</taxon>
        <taxon>Viridiplantae</taxon>
        <taxon>Streptophyta</taxon>
        <taxon>Embryophyta</taxon>
        <taxon>Tracheophyta</taxon>
        <taxon>Spermatophyta</taxon>
        <taxon>Magnoliopsida</taxon>
        <taxon>eudicotyledons</taxon>
        <taxon>Gunneridae</taxon>
        <taxon>Pentapetalae</taxon>
        <taxon>rosids</taxon>
        <taxon>fabids</taxon>
        <taxon>Rosales</taxon>
        <taxon>Moraceae</taxon>
        <taxon>Ficeae</taxon>
        <taxon>Ficus</taxon>
    </lineage>
</organism>
<keyword evidence="3" id="KW-1185">Reference proteome</keyword>
<gene>
    <name evidence="2" type="ORF">TIFTF001_025081</name>
</gene>
<dbReference type="EMBL" id="BTGU01000060">
    <property type="protein sequence ID" value="GMN55959.1"/>
    <property type="molecule type" value="Genomic_DNA"/>
</dbReference>
<comment type="caution">
    <text evidence="2">The sequence shown here is derived from an EMBL/GenBank/DDBJ whole genome shotgun (WGS) entry which is preliminary data.</text>
</comment>
<keyword evidence="1" id="KW-0472">Membrane</keyword>
<dbReference type="AlphaFoldDB" id="A0AA88DKH6"/>
<protein>
    <submittedName>
        <fullName evidence="2">Uncharacterized protein</fullName>
    </submittedName>
</protein>
<accession>A0AA88DKH6</accession>
<feature type="transmembrane region" description="Helical" evidence="1">
    <location>
        <begin position="7"/>
        <end position="24"/>
    </location>
</feature>
<feature type="transmembrane region" description="Helical" evidence="1">
    <location>
        <begin position="63"/>
        <end position="80"/>
    </location>
</feature>
<proteinExistence type="predicted"/>
<sequence length="378" mass="42091">MHSLIDVIGGLAIGLVILAFWLTVNEYVDSFVVSGQNVTTFWGALSFLLLFAYPTPEFPTPSFEFHTAFTGVALGIVTGVQQQYHQFHHEAVPRVFTPQLLIPAFVGRMLVGIPTILVVKFCSKALAKWALPIVSNTLGIPIRSTSYIPTLGKSGNGKNSKKSDEFKQAGYIQKLFFFSNQEAFDVDTEVNDFKPSESEGRGGVVSWHPSFSLLCQPKRSSGLNLGYSHQADGQGTFFPPQSRTRGKILPTDLTVDIVFDSFKKRSHAPISTGTSNRLAWARYLHCELANCPHETGKSAFDCTKKTEMKLSELIKKTSCNRMPKVVHSRYELKQSNHISNFTCVYTTIQAKQTAVHVKCPFTTGTWLWERDIIIEAIT</sequence>
<name>A0AA88DKH6_FICCA</name>
<dbReference type="Proteomes" id="UP001187192">
    <property type="component" value="Unassembled WGS sequence"/>
</dbReference>
<feature type="transmembrane region" description="Helical" evidence="1">
    <location>
        <begin position="30"/>
        <end position="51"/>
    </location>
</feature>
<feature type="transmembrane region" description="Helical" evidence="1">
    <location>
        <begin position="100"/>
        <end position="119"/>
    </location>
</feature>
<evidence type="ECO:0000313" key="2">
    <source>
        <dbReference type="EMBL" id="GMN55959.1"/>
    </source>
</evidence>
<keyword evidence="1" id="KW-0812">Transmembrane</keyword>
<reference evidence="2" key="1">
    <citation type="submission" date="2023-07" db="EMBL/GenBank/DDBJ databases">
        <title>draft genome sequence of fig (Ficus carica).</title>
        <authorList>
            <person name="Takahashi T."/>
            <person name="Nishimura K."/>
        </authorList>
    </citation>
    <scope>NUCLEOTIDE SEQUENCE</scope>
</reference>